<keyword evidence="7" id="KW-0517">Myogenesis</keyword>
<dbReference type="STRING" id="51511.ENSCSAVP00000013666"/>
<dbReference type="HOGENOM" id="CLU_094616_0_0_1"/>
<dbReference type="GO" id="GO:0071013">
    <property type="term" value="C:catalytic step 2 spliceosome"/>
    <property type="evidence" value="ECO:0007669"/>
    <property type="project" value="TreeGrafter"/>
</dbReference>
<dbReference type="PANTHER" id="PTHR12928:SF0">
    <property type="entry name" value="FSHD REGION GENE 1"/>
    <property type="match status" value="1"/>
</dbReference>
<evidence type="ECO:0000256" key="4">
    <source>
        <dbReference type="ARBA" id="ARBA00010878"/>
    </source>
</evidence>
<keyword evidence="6" id="KW-0690">Ribosome biogenesis</keyword>
<dbReference type="Proteomes" id="UP000007875">
    <property type="component" value="Unassembled WGS sequence"/>
</dbReference>
<feature type="region of interest" description="Disordered" evidence="11">
    <location>
        <begin position="1"/>
        <end position="46"/>
    </location>
</feature>
<reference evidence="12" key="3">
    <citation type="submission" date="2025-09" db="UniProtKB">
        <authorList>
            <consortium name="Ensembl"/>
        </authorList>
    </citation>
    <scope>IDENTIFICATION</scope>
</reference>
<evidence type="ECO:0000256" key="11">
    <source>
        <dbReference type="SAM" id="MobiDB-lite"/>
    </source>
</evidence>
<keyword evidence="13" id="KW-1185">Reference proteome</keyword>
<dbReference type="FunFam" id="2.80.10.50:FF:000061">
    <property type="entry name" value="Protein FRG1"/>
    <property type="match status" value="1"/>
</dbReference>
<dbReference type="SUPFAM" id="SSF50405">
    <property type="entry name" value="Actin-crosslinking proteins"/>
    <property type="match status" value="1"/>
</dbReference>
<dbReference type="GO" id="GO:0006364">
    <property type="term" value="P:rRNA processing"/>
    <property type="evidence" value="ECO:0007669"/>
    <property type="project" value="UniProtKB-KW"/>
</dbReference>
<keyword evidence="8" id="KW-0698">rRNA processing</keyword>
<proteinExistence type="inferred from homology"/>
<evidence type="ECO:0000256" key="10">
    <source>
        <dbReference type="ARBA" id="ARBA00072064"/>
    </source>
</evidence>
<keyword evidence="9" id="KW-0539">Nucleus</keyword>
<reference evidence="12" key="2">
    <citation type="submission" date="2025-08" db="UniProtKB">
        <authorList>
            <consortium name="Ensembl"/>
        </authorList>
    </citation>
    <scope>IDENTIFICATION</scope>
</reference>
<dbReference type="GO" id="GO:0051015">
    <property type="term" value="F:actin filament binding"/>
    <property type="evidence" value="ECO:0007669"/>
    <property type="project" value="TreeGrafter"/>
</dbReference>
<comment type="subcellular location">
    <subcellularLocation>
        <location evidence="2">Cytoplasm</location>
    </subcellularLocation>
    <subcellularLocation>
        <location evidence="1">Nucleus</location>
        <location evidence="1">Cajal body</location>
    </subcellularLocation>
    <subcellularLocation>
        <location evidence="3">Nucleus</location>
        <location evidence="3">Nucleolus</location>
    </subcellularLocation>
</comment>
<dbReference type="CDD" id="cd23338">
    <property type="entry name" value="beta-trefoil_FSCN_FRG1"/>
    <property type="match status" value="1"/>
</dbReference>
<evidence type="ECO:0000256" key="1">
    <source>
        <dbReference type="ARBA" id="ARBA00004408"/>
    </source>
</evidence>
<feature type="compositionally biased region" description="Basic residues" evidence="11">
    <location>
        <begin position="17"/>
        <end position="33"/>
    </location>
</feature>
<evidence type="ECO:0000256" key="3">
    <source>
        <dbReference type="ARBA" id="ARBA00004604"/>
    </source>
</evidence>
<dbReference type="GO" id="GO:0007517">
    <property type="term" value="P:muscle organ development"/>
    <property type="evidence" value="ECO:0007669"/>
    <property type="project" value="UniProtKB-KW"/>
</dbReference>
<dbReference type="Gene3D" id="2.80.10.50">
    <property type="match status" value="1"/>
</dbReference>
<dbReference type="FunCoup" id="H2Z7V4">
    <property type="interactions" value="589"/>
</dbReference>
<dbReference type="GeneTree" id="ENSGT00390000004552"/>
<organism evidence="12 13">
    <name type="scientific">Ciona savignyi</name>
    <name type="common">Pacific transparent sea squirt</name>
    <dbReference type="NCBI Taxonomy" id="51511"/>
    <lineage>
        <taxon>Eukaryota</taxon>
        <taxon>Metazoa</taxon>
        <taxon>Chordata</taxon>
        <taxon>Tunicata</taxon>
        <taxon>Ascidiacea</taxon>
        <taxon>Phlebobranchia</taxon>
        <taxon>Cionidae</taxon>
        <taxon>Ciona</taxon>
    </lineage>
</organism>
<dbReference type="PANTHER" id="PTHR12928">
    <property type="entry name" value="FRG1 PROTEIN"/>
    <property type="match status" value="1"/>
</dbReference>
<dbReference type="InterPro" id="IPR010414">
    <property type="entry name" value="FRG1"/>
</dbReference>
<accession>H2Z7V4</accession>
<dbReference type="eggNOG" id="KOG3962">
    <property type="taxonomic scope" value="Eukaryota"/>
</dbReference>
<keyword evidence="5" id="KW-0963">Cytoplasm</keyword>
<dbReference type="InterPro" id="IPR008999">
    <property type="entry name" value="Actin-crosslinking"/>
</dbReference>
<evidence type="ECO:0000256" key="9">
    <source>
        <dbReference type="ARBA" id="ARBA00023242"/>
    </source>
</evidence>
<feature type="compositionally biased region" description="Basic and acidic residues" evidence="11">
    <location>
        <begin position="34"/>
        <end position="46"/>
    </location>
</feature>
<dbReference type="InParanoid" id="H2Z7V4"/>
<dbReference type="GO" id="GO:0015030">
    <property type="term" value="C:Cajal body"/>
    <property type="evidence" value="ECO:0007669"/>
    <property type="project" value="UniProtKB-SubCell"/>
</dbReference>
<dbReference type="AlphaFoldDB" id="H2Z7V4"/>
<evidence type="ECO:0000256" key="5">
    <source>
        <dbReference type="ARBA" id="ARBA00022490"/>
    </source>
</evidence>
<dbReference type="GO" id="GO:0005730">
    <property type="term" value="C:nucleolus"/>
    <property type="evidence" value="ECO:0007669"/>
    <property type="project" value="UniProtKB-SubCell"/>
</dbReference>
<dbReference type="Ensembl" id="ENSCSAVT00000013823.1">
    <property type="protein sequence ID" value="ENSCSAVP00000013666.1"/>
    <property type="gene ID" value="ENSCSAVG00000008018.1"/>
</dbReference>
<dbReference type="Pfam" id="PF06229">
    <property type="entry name" value="FRG1"/>
    <property type="match status" value="1"/>
</dbReference>
<evidence type="ECO:0000256" key="7">
    <source>
        <dbReference type="ARBA" id="ARBA00022541"/>
    </source>
</evidence>
<evidence type="ECO:0000256" key="6">
    <source>
        <dbReference type="ARBA" id="ARBA00022517"/>
    </source>
</evidence>
<dbReference type="GO" id="GO:0055120">
    <property type="term" value="C:striated muscle dense body"/>
    <property type="evidence" value="ECO:0007669"/>
    <property type="project" value="TreeGrafter"/>
</dbReference>
<evidence type="ECO:0000256" key="8">
    <source>
        <dbReference type="ARBA" id="ARBA00022552"/>
    </source>
</evidence>
<name>H2Z7V4_CIOSA</name>
<reference evidence="13" key="1">
    <citation type="submission" date="2003-08" db="EMBL/GenBank/DDBJ databases">
        <authorList>
            <person name="Birren B."/>
            <person name="Nusbaum C."/>
            <person name="Abebe A."/>
            <person name="Abouelleil A."/>
            <person name="Adekoya E."/>
            <person name="Ait-zahra M."/>
            <person name="Allen N."/>
            <person name="Allen T."/>
            <person name="An P."/>
            <person name="Anderson M."/>
            <person name="Anderson S."/>
            <person name="Arachchi H."/>
            <person name="Armbruster J."/>
            <person name="Bachantsang P."/>
            <person name="Baldwin J."/>
            <person name="Barry A."/>
            <person name="Bayul T."/>
            <person name="Blitshsteyn B."/>
            <person name="Bloom T."/>
            <person name="Blye J."/>
            <person name="Boguslavskiy L."/>
            <person name="Borowsky M."/>
            <person name="Boukhgalter B."/>
            <person name="Brunache A."/>
            <person name="Butler J."/>
            <person name="Calixte N."/>
            <person name="Calvo S."/>
            <person name="Camarata J."/>
            <person name="Campo K."/>
            <person name="Chang J."/>
            <person name="Cheshatsang Y."/>
            <person name="Citroen M."/>
            <person name="Collymore A."/>
            <person name="Considine T."/>
            <person name="Cook A."/>
            <person name="Cooke P."/>
            <person name="Corum B."/>
            <person name="Cuomo C."/>
            <person name="David R."/>
            <person name="Dawoe T."/>
            <person name="Degray S."/>
            <person name="Dodge S."/>
            <person name="Dooley K."/>
            <person name="Dorje P."/>
            <person name="Dorjee K."/>
            <person name="Dorris L."/>
            <person name="Duffey N."/>
            <person name="Dupes A."/>
            <person name="Elkins T."/>
            <person name="Engels R."/>
            <person name="Erickson J."/>
            <person name="Farina A."/>
            <person name="Faro S."/>
            <person name="Ferreira P."/>
            <person name="Fischer H."/>
            <person name="Fitzgerald M."/>
            <person name="Foley K."/>
            <person name="Gage D."/>
            <person name="Galagan J."/>
            <person name="Gearin G."/>
            <person name="Gnerre S."/>
            <person name="Gnirke A."/>
            <person name="Goyette A."/>
            <person name="Graham J."/>
            <person name="Grandbois E."/>
            <person name="Gyaltsen K."/>
            <person name="Hafez N."/>
            <person name="Hagopian D."/>
            <person name="Hagos B."/>
            <person name="Hall J."/>
            <person name="Hatcher B."/>
            <person name="Heller A."/>
            <person name="Higgins H."/>
            <person name="Honan T."/>
            <person name="Horn A."/>
            <person name="Houde N."/>
            <person name="Hughes L."/>
            <person name="Hulme W."/>
            <person name="Husby E."/>
            <person name="Iliev I."/>
            <person name="Jaffe D."/>
            <person name="Jones C."/>
            <person name="Kamal M."/>
            <person name="Kamat A."/>
            <person name="Kamvysselis M."/>
            <person name="Karlsson E."/>
            <person name="Kells C."/>
            <person name="Kieu A."/>
            <person name="Kisner P."/>
            <person name="Kodira C."/>
            <person name="Kulbokas E."/>
            <person name="Labutti K."/>
            <person name="Lama D."/>
            <person name="Landers T."/>
            <person name="Leger J."/>
            <person name="Levine S."/>
            <person name="Lewis D."/>
            <person name="Lewis T."/>
            <person name="Lindblad-toh K."/>
            <person name="Liu X."/>
            <person name="Lokyitsang T."/>
            <person name="Lokyitsang Y."/>
            <person name="Lucien O."/>
            <person name="Lui A."/>
            <person name="Ma L.J."/>
            <person name="Mabbitt R."/>
            <person name="Macdonald J."/>
            <person name="Maclean C."/>
            <person name="Major J."/>
            <person name="Manning J."/>
            <person name="Marabella R."/>
            <person name="Maru K."/>
            <person name="Matthews C."/>
            <person name="Mauceli E."/>
            <person name="Mccarthy M."/>
            <person name="Mcdonough S."/>
            <person name="Mcghee T."/>
            <person name="Meldrim J."/>
            <person name="Meneus L."/>
            <person name="Mesirov J."/>
            <person name="Mihalev A."/>
            <person name="Mihova T."/>
            <person name="Mikkelsen T."/>
            <person name="Mlenga V."/>
            <person name="Moru K."/>
            <person name="Mozes J."/>
            <person name="Mulrain L."/>
            <person name="Munson G."/>
            <person name="Naylor J."/>
            <person name="Newes C."/>
            <person name="Nguyen C."/>
            <person name="Nguyen N."/>
            <person name="Nguyen T."/>
            <person name="Nicol R."/>
            <person name="Nielsen C."/>
            <person name="Nizzari M."/>
            <person name="Norbu C."/>
            <person name="Norbu N."/>
            <person name="O'donnell P."/>
            <person name="Okoawo O."/>
            <person name="O'leary S."/>
            <person name="Omotosho B."/>
            <person name="O'neill K."/>
            <person name="Osman S."/>
            <person name="Parker S."/>
            <person name="Perrin D."/>
            <person name="Phunkhang P."/>
            <person name="Piqani B."/>
            <person name="Purcell S."/>
            <person name="Rachupka T."/>
            <person name="Ramasamy U."/>
            <person name="Rameau R."/>
            <person name="Ray V."/>
            <person name="Raymond C."/>
            <person name="Retta R."/>
            <person name="Richardson S."/>
            <person name="Rise C."/>
            <person name="Rodriguez J."/>
            <person name="Rogers J."/>
            <person name="Rogov P."/>
            <person name="Rutman M."/>
            <person name="Schupbach R."/>
            <person name="Seaman C."/>
            <person name="Settipalli S."/>
            <person name="Sharpe T."/>
            <person name="Sheridan J."/>
            <person name="Sherpa N."/>
            <person name="Shi J."/>
            <person name="Smirnov S."/>
            <person name="Smith C."/>
            <person name="Sougnez C."/>
            <person name="Spencer B."/>
            <person name="Stalker J."/>
            <person name="Stange-thomann N."/>
            <person name="Stavropoulos S."/>
            <person name="Stetson K."/>
            <person name="Stone C."/>
            <person name="Stone S."/>
            <person name="Stubbs M."/>
            <person name="Talamas J."/>
            <person name="Tchuinga P."/>
            <person name="Tenzing P."/>
            <person name="Tesfaye S."/>
            <person name="Theodore J."/>
            <person name="Thoulutsang Y."/>
            <person name="Topham K."/>
            <person name="Towey S."/>
            <person name="Tsamla T."/>
            <person name="Tsomo N."/>
            <person name="Vallee D."/>
            <person name="Vassiliev H."/>
            <person name="Venkataraman V."/>
            <person name="Vinson J."/>
            <person name="Vo A."/>
            <person name="Wade C."/>
            <person name="Wang S."/>
            <person name="Wangchuk T."/>
            <person name="Wangdi T."/>
            <person name="Whittaker C."/>
            <person name="Wilkinson J."/>
            <person name="Wu Y."/>
            <person name="Wyman D."/>
            <person name="Yadav S."/>
            <person name="Yang S."/>
            <person name="Yang X."/>
            <person name="Yeager S."/>
            <person name="Yee E."/>
            <person name="Young G."/>
            <person name="Zainoun J."/>
            <person name="Zembeck L."/>
            <person name="Zimmer A."/>
            <person name="Zody M."/>
            <person name="Lander E."/>
        </authorList>
    </citation>
    <scope>NUCLEOTIDE SEQUENCE [LARGE SCALE GENOMIC DNA]</scope>
</reference>
<comment type="similarity">
    <text evidence="4">Belongs to the FRG1 family.</text>
</comment>
<evidence type="ECO:0000256" key="2">
    <source>
        <dbReference type="ARBA" id="ARBA00004496"/>
    </source>
</evidence>
<sequence>MSDYQKVKTTKLTFKGEKRKKPKEKKKKHKKRKRDEEEIKKEKEFEEDMKSHGGWWKTSNIEEFKGIVAIEMGNHTYISAMDNGYFTIGAPRPEGDGPDLPEQLTCIVVSTTKIALKTGFGKYLSVDRSNKVVGISDAVSSKEQWEPVFEEGKLALMASNGCFITCDNEGDIVATSRSAAENE</sequence>
<dbReference type="OMA" id="CSQAYVK"/>
<protein>
    <recommendedName>
        <fullName evidence="10">Protein FRG1 homolog</fullName>
    </recommendedName>
</protein>
<evidence type="ECO:0000313" key="12">
    <source>
        <dbReference type="Ensembl" id="ENSCSAVP00000013666.1"/>
    </source>
</evidence>
<evidence type="ECO:0000313" key="13">
    <source>
        <dbReference type="Proteomes" id="UP000007875"/>
    </source>
</evidence>